<name>Q0W4H6_METAR</name>
<dbReference type="GeneID" id="5145773"/>
<dbReference type="InterPro" id="IPR007404">
    <property type="entry name" value="YdjM-like"/>
</dbReference>
<keyword evidence="2" id="KW-0378">Hydrolase</keyword>
<evidence type="ECO:0000256" key="1">
    <source>
        <dbReference type="SAM" id="Phobius"/>
    </source>
</evidence>
<dbReference type="GO" id="GO:0016787">
    <property type="term" value="F:hydrolase activity"/>
    <property type="evidence" value="ECO:0007669"/>
    <property type="project" value="UniProtKB-KW"/>
</dbReference>
<feature type="transmembrane region" description="Helical" evidence="1">
    <location>
        <begin position="58"/>
        <end position="77"/>
    </location>
</feature>
<evidence type="ECO:0000313" key="2">
    <source>
        <dbReference type="EMBL" id="CAJ36717.1"/>
    </source>
</evidence>
<keyword evidence="3" id="KW-1185">Reference proteome</keyword>
<keyword evidence="1" id="KW-0472">Membrane</keyword>
<dbReference type="Proteomes" id="UP000000663">
    <property type="component" value="Chromosome"/>
</dbReference>
<proteinExistence type="predicted"/>
<dbReference type="eggNOG" id="arCOG03391">
    <property type="taxonomic scope" value="Archaea"/>
</dbReference>
<keyword evidence="1" id="KW-1133">Transmembrane helix</keyword>
<protein>
    <submittedName>
        <fullName evidence="2">Membrane-bound metal-dependent hydrolase</fullName>
    </submittedName>
</protein>
<dbReference type="STRING" id="351160.RCIX1452"/>
<sequence length="188" mass="21357">MLFFGHIGLTLLVVFLVALALKIGVDYRLVIVGSLLPDIIDKPLGEYIFHSVFNNGRIFSHTLLFIAVLAIIALLVARKYRYWGVGVLTVSAAFHQVEDQMWNAAGTWFWPLFGWGFPEYERGDYILYLLNNLISRPDVFLPEIAGLLALGWFVLRFKLYKPENARAFVLTGRLPMPVSVKPVVMVKQ</sequence>
<gene>
    <name evidence="2" type="ORF">RCIX1452</name>
</gene>
<dbReference type="AlphaFoldDB" id="Q0W4H6"/>
<dbReference type="PATRIC" id="fig|351160.9.peg.1551"/>
<dbReference type="EMBL" id="AM114193">
    <property type="protein sequence ID" value="CAJ36717.1"/>
    <property type="molecule type" value="Genomic_DNA"/>
</dbReference>
<reference evidence="2 3" key="1">
    <citation type="journal article" date="2006" name="Science">
        <title>Genome of rice cluster I archaea -- the key methane producers in the rice rhizosphere.</title>
        <authorList>
            <person name="Erkel C."/>
            <person name="Kube M."/>
            <person name="Reinhardt R."/>
            <person name="Liesack W."/>
        </authorList>
    </citation>
    <scope>NUCLEOTIDE SEQUENCE [LARGE SCALE GENOMIC DNA]</scope>
    <source>
        <strain evidence="3">DSM 22066 / NBRC 105507 / MRE50</strain>
    </source>
</reference>
<organism evidence="2 3">
    <name type="scientific">Methanocella arvoryzae (strain DSM 22066 / NBRC 105507 / MRE50)</name>
    <dbReference type="NCBI Taxonomy" id="351160"/>
    <lineage>
        <taxon>Archaea</taxon>
        <taxon>Methanobacteriati</taxon>
        <taxon>Methanobacteriota</taxon>
        <taxon>Stenosarchaea group</taxon>
        <taxon>Methanomicrobia</taxon>
        <taxon>Methanocellales</taxon>
        <taxon>Methanocellaceae</taxon>
        <taxon>Methanocella</taxon>
    </lineage>
</organism>
<dbReference type="RefSeq" id="WP_012035835.1">
    <property type="nucleotide sequence ID" value="NC_009464.1"/>
</dbReference>
<keyword evidence="1" id="KW-0812">Transmembrane</keyword>
<dbReference type="KEGG" id="rci:RCIX1452"/>
<dbReference type="OrthoDB" id="200338at2157"/>
<evidence type="ECO:0000313" key="3">
    <source>
        <dbReference type="Proteomes" id="UP000000663"/>
    </source>
</evidence>
<dbReference type="Pfam" id="PF04307">
    <property type="entry name" value="YdjM"/>
    <property type="match status" value="1"/>
</dbReference>
<accession>Q0W4H6</accession>